<dbReference type="AlphaFoldDB" id="A0A9P6JW89"/>
<evidence type="ECO:0000313" key="2">
    <source>
        <dbReference type="Proteomes" id="UP000807306"/>
    </source>
</evidence>
<comment type="caution">
    <text evidence="1">The sequence shown here is derived from an EMBL/GenBank/DDBJ whole genome shotgun (WGS) entry which is preliminary data.</text>
</comment>
<sequence length="99" mass="11373">MGPPKMALSVLSCSTHVNCLYLCSLKRQRHSLSTSRLLRGLHDFSFPKHKGHLLPRPLRLMNIPALLSKIIRKKHSMAVPTLVLLRYERQVQEVSLKSY</sequence>
<dbReference type="Proteomes" id="UP000807306">
    <property type="component" value="Unassembled WGS sequence"/>
</dbReference>
<protein>
    <submittedName>
        <fullName evidence="1">Uncharacterized protein</fullName>
    </submittedName>
</protein>
<evidence type="ECO:0000313" key="1">
    <source>
        <dbReference type="EMBL" id="KAF9534828.1"/>
    </source>
</evidence>
<organism evidence="1 2">
    <name type="scientific">Crepidotus variabilis</name>
    <dbReference type="NCBI Taxonomy" id="179855"/>
    <lineage>
        <taxon>Eukaryota</taxon>
        <taxon>Fungi</taxon>
        <taxon>Dikarya</taxon>
        <taxon>Basidiomycota</taxon>
        <taxon>Agaricomycotina</taxon>
        <taxon>Agaricomycetes</taxon>
        <taxon>Agaricomycetidae</taxon>
        <taxon>Agaricales</taxon>
        <taxon>Agaricineae</taxon>
        <taxon>Crepidotaceae</taxon>
        <taxon>Crepidotus</taxon>
    </lineage>
</organism>
<name>A0A9P6JW89_9AGAR</name>
<reference evidence="1" key="1">
    <citation type="submission" date="2020-11" db="EMBL/GenBank/DDBJ databases">
        <authorList>
            <consortium name="DOE Joint Genome Institute"/>
            <person name="Ahrendt S."/>
            <person name="Riley R."/>
            <person name="Andreopoulos W."/>
            <person name="Labutti K."/>
            <person name="Pangilinan J."/>
            <person name="Ruiz-Duenas F.J."/>
            <person name="Barrasa J.M."/>
            <person name="Sanchez-Garcia M."/>
            <person name="Camarero S."/>
            <person name="Miyauchi S."/>
            <person name="Serrano A."/>
            <person name="Linde D."/>
            <person name="Babiker R."/>
            <person name="Drula E."/>
            <person name="Ayuso-Fernandez I."/>
            <person name="Pacheco R."/>
            <person name="Padilla G."/>
            <person name="Ferreira P."/>
            <person name="Barriuso J."/>
            <person name="Kellner H."/>
            <person name="Castanera R."/>
            <person name="Alfaro M."/>
            <person name="Ramirez L."/>
            <person name="Pisabarro A.G."/>
            <person name="Kuo A."/>
            <person name="Tritt A."/>
            <person name="Lipzen A."/>
            <person name="He G."/>
            <person name="Yan M."/>
            <person name="Ng V."/>
            <person name="Cullen D."/>
            <person name="Martin F."/>
            <person name="Rosso M.-N."/>
            <person name="Henrissat B."/>
            <person name="Hibbett D."/>
            <person name="Martinez A.T."/>
            <person name="Grigoriev I.V."/>
        </authorList>
    </citation>
    <scope>NUCLEOTIDE SEQUENCE</scope>
    <source>
        <strain evidence="1">CBS 506.95</strain>
    </source>
</reference>
<proteinExistence type="predicted"/>
<accession>A0A9P6JW89</accession>
<keyword evidence="2" id="KW-1185">Reference proteome</keyword>
<dbReference type="EMBL" id="MU157825">
    <property type="protein sequence ID" value="KAF9534828.1"/>
    <property type="molecule type" value="Genomic_DNA"/>
</dbReference>
<gene>
    <name evidence="1" type="ORF">CPB83DRAFT_216538</name>
</gene>